<dbReference type="InterPro" id="IPR002110">
    <property type="entry name" value="Ankyrin_rpt"/>
</dbReference>
<dbReference type="Proteomes" id="UP000267821">
    <property type="component" value="Unassembled WGS sequence"/>
</dbReference>
<keyword evidence="2 3" id="KW-0040">ANK repeat</keyword>
<dbReference type="Gene3D" id="1.25.40.20">
    <property type="entry name" value="Ankyrin repeat-containing domain"/>
    <property type="match status" value="1"/>
</dbReference>
<dbReference type="PANTHER" id="PTHR24180:SF57">
    <property type="entry name" value="ANKYRIN REPEAT DOMAIN-CONTAINING PROTEIN 39"/>
    <property type="match status" value="1"/>
</dbReference>
<dbReference type="Pfam" id="PF12796">
    <property type="entry name" value="Ank_2"/>
    <property type="match status" value="1"/>
</dbReference>
<feature type="compositionally biased region" description="Low complexity" evidence="4">
    <location>
        <begin position="134"/>
        <end position="143"/>
    </location>
</feature>
<dbReference type="AlphaFoldDB" id="A0A3N4LZS4"/>
<accession>A0A3N4LZS4</accession>
<dbReference type="OrthoDB" id="19174at2759"/>
<protein>
    <submittedName>
        <fullName evidence="5">Ankyrin repeat protein</fullName>
    </submittedName>
</protein>
<dbReference type="STRING" id="1051890.A0A3N4LZS4"/>
<feature type="region of interest" description="Disordered" evidence="4">
    <location>
        <begin position="201"/>
        <end position="222"/>
    </location>
</feature>
<dbReference type="InParanoid" id="A0A3N4LZS4"/>
<feature type="compositionally biased region" description="Basic and acidic residues" evidence="4">
    <location>
        <begin position="207"/>
        <end position="222"/>
    </location>
</feature>
<feature type="region of interest" description="Disordered" evidence="4">
    <location>
        <begin position="125"/>
        <end position="149"/>
    </location>
</feature>
<keyword evidence="1" id="KW-0677">Repeat</keyword>
<dbReference type="FunCoup" id="A0A3N4LZS4">
    <property type="interactions" value="176"/>
</dbReference>
<gene>
    <name evidence="5" type="ORF">L211DRAFT_833402</name>
</gene>
<proteinExistence type="predicted"/>
<evidence type="ECO:0000256" key="1">
    <source>
        <dbReference type="ARBA" id="ARBA00022737"/>
    </source>
</evidence>
<name>A0A3N4LZS4_9PEZI</name>
<reference evidence="5 6" key="1">
    <citation type="journal article" date="2018" name="Nat. Ecol. Evol.">
        <title>Pezizomycetes genomes reveal the molecular basis of ectomycorrhizal truffle lifestyle.</title>
        <authorList>
            <person name="Murat C."/>
            <person name="Payen T."/>
            <person name="Noel B."/>
            <person name="Kuo A."/>
            <person name="Morin E."/>
            <person name="Chen J."/>
            <person name="Kohler A."/>
            <person name="Krizsan K."/>
            <person name="Balestrini R."/>
            <person name="Da Silva C."/>
            <person name="Montanini B."/>
            <person name="Hainaut M."/>
            <person name="Levati E."/>
            <person name="Barry K.W."/>
            <person name="Belfiori B."/>
            <person name="Cichocki N."/>
            <person name="Clum A."/>
            <person name="Dockter R.B."/>
            <person name="Fauchery L."/>
            <person name="Guy J."/>
            <person name="Iotti M."/>
            <person name="Le Tacon F."/>
            <person name="Lindquist E.A."/>
            <person name="Lipzen A."/>
            <person name="Malagnac F."/>
            <person name="Mello A."/>
            <person name="Molinier V."/>
            <person name="Miyauchi S."/>
            <person name="Poulain J."/>
            <person name="Riccioni C."/>
            <person name="Rubini A."/>
            <person name="Sitrit Y."/>
            <person name="Splivallo R."/>
            <person name="Traeger S."/>
            <person name="Wang M."/>
            <person name="Zifcakova L."/>
            <person name="Wipf D."/>
            <person name="Zambonelli A."/>
            <person name="Paolocci F."/>
            <person name="Nowrousian M."/>
            <person name="Ottonello S."/>
            <person name="Baldrian P."/>
            <person name="Spatafora J.W."/>
            <person name="Henrissat B."/>
            <person name="Nagy L.G."/>
            <person name="Aury J.M."/>
            <person name="Wincker P."/>
            <person name="Grigoriev I.V."/>
            <person name="Bonfante P."/>
            <person name="Martin F.M."/>
        </authorList>
    </citation>
    <scope>NUCLEOTIDE SEQUENCE [LARGE SCALE GENOMIC DNA]</scope>
    <source>
        <strain evidence="5 6">ATCC MYA-4762</strain>
    </source>
</reference>
<dbReference type="PROSITE" id="PS50088">
    <property type="entry name" value="ANK_REPEAT"/>
    <property type="match status" value="1"/>
</dbReference>
<sequence length="222" mass="24340">MVRNNIWIAAADGDESAVLDFLSRNPSAVNSLDENGYTVLHATVSYNHIALLKKLVLEHGGDANIQDHDGDTPLFVAETVEVAKTLVEELHADPNHQNESGMTAADAIEEDGEFPLVAAYLRGVQKDGEQPSESSTNSAATSNYPVSLGPNVSVRMSTAEAGRDLPPVDEEFRRRIEELASRSDFNSEEGQRELRRLVTEAVNQHVLEPDTSRNVRPRPDEP</sequence>
<dbReference type="PROSITE" id="PS50297">
    <property type="entry name" value="ANK_REP_REGION"/>
    <property type="match status" value="1"/>
</dbReference>
<evidence type="ECO:0000256" key="4">
    <source>
        <dbReference type="SAM" id="MobiDB-lite"/>
    </source>
</evidence>
<dbReference type="InterPro" id="IPR036770">
    <property type="entry name" value="Ankyrin_rpt-contain_sf"/>
</dbReference>
<evidence type="ECO:0000256" key="3">
    <source>
        <dbReference type="PROSITE-ProRule" id="PRU00023"/>
    </source>
</evidence>
<organism evidence="5 6">
    <name type="scientific">Terfezia boudieri ATCC MYA-4762</name>
    <dbReference type="NCBI Taxonomy" id="1051890"/>
    <lineage>
        <taxon>Eukaryota</taxon>
        <taxon>Fungi</taxon>
        <taxon>Dikarya</taxon>
        <taxon>Ascomycota</taxon>
        <taxon>Pezizomycotina</taxon>
        <taxon>Pezizomycetes</taxon>
        <taxon>Pezizales</taxon>
        <taxon>Pezizaceae</taxon>
        <taxon>Terfezia</taxon>
    </lineage>
</organism>
<evidence type="ECO:0000313" key="6">
    <source>
        <dbReference type="Proteomes" id="UP000267821"/>
    </source>
</evidence>
<evidence type="ECO:0000256" key="2">
    <source>
        <dbReference type="ARBA" id="ARBA00023043"/>
    </source>
</evidence>
<evidence type="ECO:0000313" key="5">
    <source>
        <dbReference type="EMBL" id="RPB28434.1"/>
    </source>
</evidence>
<dbReference type="SUPFAM" id="SSF48403">
    <property type="entry name" value="Ankyrin repeat"/>
    <property type="match status" value="1"/>
</dbReference>
<keyword evidence="6" id="KW-1185">Reference proteome</keyword>
<feature type="repeat" description="ANK" evidence="3">
    <location>
        <begin position="35"/>
        <end position="68"/>
    </location>
</feature>
<dbReference type="InterPro" id="IPR051637">
    <property type="entry name" value="Ank_repeat_dom-contain_49"/>
</dbReference>
<dbReference type="PANTHER" id="PTHR24180">
    <property type="entry name" value="CYCLIN-DEPENDENT KINASE INHIBITOR 2C-RELATED"/>
    <property type="match status" value="1"/>
</dbReference>
<dbReference type="EMBL" id="ML121529">
    <property type="protein sequence ID" value="RPB28434.1"/>
    <property type="molecule type" value="Genomic_DNA"/>
</dbReference>